<evidence type="ECO:0000259" key="1">
    <source>
        <dbReference type="Pfam" id="PF00487"/>
    </source>
</evidence>
<name>A0A6B2M7P0_9BACT</name>
<keyword evidence="3" id="KW-1185">Reference proteome</keyword>
<organism evidence="2 3">
    <name type="scientific">Oceanipulchritudo coccoides</name>
    <dbReference type="NCBI Taxonomy" id="2706888"/>
    <lineage>
        <taxon>Bacteria</taxon>
        <taxon>Pseudomonadati</taxon>
        <taxon>Verrucomicrobiota</taxon>
        <taxon>Opitutia</taxon>
        <taxon>Puniceicoccales</taxon>
        <taxon>Oceanipulchritudinaceae</taxon>
        <taxon>Oceanipulchritudo</taxon>
    </lineage>
</organism>
<accession>A0A6B2M7P0</accession>
<reference evidence="2 3" key="1">
    <citation type="submission" date="2020-02" db="EMBL/GenBank/DDBJ databases">
        <title>Albibacoteraceae fam. nov., the first described family within the subdivision 4 Verrucomicrobia.</title>
        <authorList>
            <person name="Xi F."/>
        </authorList>
    </citation>
    <scope>NUCLEOTIDE SEQUENCE [LARGE SCALE GENOMIC DNA]</scope>
    <source>
        <strain evidence="2 3">CK1056</strain>
    </source>
</reference>
<evidence type="ECO:0000313" key="3">
    <source>
        <dbReference type="Proteomes" id="UP000478417"/>
    </source>
</evidence>
<dbReference type="GO" id="GO:0006629">
    <property type="term" value="P:lipid metabolic process"/>
    <property type="evidence" value="ECO:0007669"/>
    <property type="project" value="InterPro"/>
</dbReference>
<dbReference type="InterPro" id="IPR005804">
    <property type="entry name" value="FA_desaturase_dom"/>
</dbReference>
<evidence type="ECO:0000313" key="2">
    <source>
        <dbReference type="EMBL" id="NDV63620.1"/>
    </source>
</evidence>
<feature type="domain" description="Fatty acid desaturase" evidence="1">
    <location>
        <begin position="4"/>
        <end position="91"/>
    </location>
</feature>
<dbReference type="AlphaFoldDB" id="A0A6B2M7P0"/>
<dbReference type="Proteomes" id="UP000478417">
    <property type="component" value="Unassembled WGS sequence"/>
</dbReference>
<comment type="caution">
    <text evidence="2">The sequence shown here is derived from an EMBL/GenBank/DDBJ whole genome shotgun (WGS) entry which is preliminary data.</text>
</comment>
<sequence>PTTLVAATLGVWLFYVQHQFEVTHWDQPEAWDVHDAALHGSSHYVMPGWLQWFTANIGIHHVHHLYSRIPFYRLTEVLRDHKVLAEAQRLSIAESIACARLHLWDEKQRRLLSFAEARRTYAAA</sequence>
<dbReference type="RefSeq" id="WP_238710907.1">
    <property type="nucleotide sequence ID" value="NZ_JAAGNX010000023.1"/>
</dbReference>
<proteinExistence type="predicted"/>
<protein>
    <submittedName>
        <fullName evidence="2">Fatty acid desaturase</fullName>
    </submittedName>
</protein>
<gene>
    <name evidence="2" type="ORF">G0Q06_14260</name>
</gene>
<dbReference type="EMBL" id="JAAGNX010000023">
    <property type="protein sequence ID" value="NDV63620.1"/>
    <property type="molecule type" value="Genomic_DNA"/>
</dbReference>
<dbReference type="Pfam" id="PF00487">
    <property type="entry name" value="FA_desaturase"/>
    <property type="match status" value="1"/>
</dbReference>
<feature type="non-terminal residue" evidence="2">
    <location>
        <position position="1"/>
    </location>
</feature>